<dbReference type="Pfam" id="PF21296">
    <property type="entry name" value="WHD_APAF1"/>
    <property type="match status" value="1"/>
</dbReference>
<organism evidence="2 3">
    <name type="scientific">Xenoophorus captivus</name>
    <dbReference type="NCBI Taxonomy" id="1517983"/>
    <lineage>
        <taxon>Eukaryota</taxon>
        <taxon>Metazoa</taxon>
        <taxon>Chordata</taxon>
        <taxon>Craniata</taxon>
        <taxon>Vertebrata</taxon>
        <taxon>Euteleostomi</taxon>
        <taxon>Actinopterygii</taxon>
        <taxon>Neopterygii</taxon>
        <taxon>Teleostei</taxon>
        <taxon>Neoteleostei</taxon>
        <taxon>Acanthomorphata</taxon>
        <taxon>Ovalentaria</taxon>
        <taxon>Atherinomorphae</taxon>
        <taxon>Cyprinodontiformes</taxon>
        <taxon>Goodeidae</taxon>
        <taxon>Xenoophorus</taxon>
    </lineage>
</organism>
<feature type="domain" description="Apoptotic protease-activating factor 1 winged-helix" evidence="1">
    <location>
        <begin position="155"/>
        <end position="177"/>
    </location>
</feature>
<dbReference type="InterPro" id="IPR042197">
    <property type="entry name" value="Apaf_helical"/>
</dbReference>
<dbReference type="PANTHER" id="PTHR22845">
    <property type="entry name" value="APOPTOTIC PROTEASE-ACTIVATING FACTOR 1"/>
    <property type="match status" value="1"/>
</dbReference>
<evidence type="ECO:0000313" key="2">
    <source>
        <dbReference type="EMBL" id="MEQ2206062.1"/>
    </source>
</evidence>
<dbReference type="Proteomes" id="UP001434883">
    <property type="component" value="Unassembled WGS sequence"/>
</dbReference>
<gene>
    <name evidence="2" type="ORF">XENOCAPTIV_022227</name>
</gene>
<protein>
    <recommendedName>
        <fullName evidence="1">Apoptotic protease-activating factor 1 winged-helix domain-containing protein</fullName>
    </recommendedName>
</protein>
<evidence type="ECO:0000313" key="3">
    <source>
        <dbReference type="Proteomes" id="UP001434883"/>
    </source>
</evidence>
<dbReference type="EMBL" id="JAHRIN010042503">
    <property type="protein sequence ID" value="MEQ2206062.1"/>
    <property type="molecule type" value="Genomic_DNA"/>
</dbReference>
<keyword evidence="3" id="KW-1185">Reference proteome</keyword>
<dbReference type="InterPro" id="IPR036388">
    <property type="entry name" value="WH-like_DNA-bd_sf"/>
</dbReference>
<dbReference type="PANTHER" id="PTHR22845:SF5">
    <property type="entry name" value="APOPTOTIC PROTEASE-ACTIVATING FACTOR 1"/>
    <property type="match status" value="1"/>
</dbReference>
<sequence length="183" mass="21386">TYRMSHAMDVRAPYLLGVHWLSIGQLDKPDLLVKVQSLCFRLEQSLDSQSHHRPPTSLDEAKERLRFLMLRRYPRSLYVLRGCLVKTLCASFRLPGSPLVVSLIGALLNEKPNRWLYYLRQLQQKQFKRIRKSSSYDYDALDQAMAASIEVLPDEHREFYKDLTVLEKDVKIPAKVFLHNTLL</sequence>
<dbReference type="Gene3D" id="1.10.8.430">
    <property type="entry name" value="Helical domain of apoptotic protease-activating factors"/>
    <property type="match status" value="1"/>
</dbReference>
<feature type="non-terminal residue" evidence="2">
    <location>
        <position position="1"/>
    </location>
</feature>
<comment type="caution">
    <text evidence="2">The sequence shown here is derived from an EMBL/GenBank/DDBJ whole genome shotgun (WGS) entry which is preliminary data.</text>
</comment>
<accession>A0ABV0RF21</accession>
<evidence type="ECO:0000259" key="1">
    <source>
        <dbReference type="Pfam" id="PF21296"/>
    </source>
</evidence>
<reference evidence="2 3" key="1">
    <citation type="submission" date="2021-06" db="EMBL/GenBank/DDBJ databases">
        <authorList>
            <person name="Palmer J.M."/>
        </authorList>
    </citation>
    <scope>NUCLEOTIDE SEQUENCE [LARGE SCALE GENOMIC DNA]</scope>
    <source>
        <strain evidence="2 3">XC_2019</strain>
        <tissue evidence="2">Muscle</tissue>
    </source>
</reference>
<proteinExistence type="predicted"/>
<dbReference type="InterPro" id="IPR048975">
    <property type="entry name" value="WHD_APAF1"/>
</dbReference>
<name>A0ABV0RF21_9TELE</name>
<dbReference type="Gene3D" id="1.10.10.10">
    <property type="entry name" value="Winged helix-like DNA-binding domain superfamily/Winged helix DNA-binding domain"/>
    <property type="match status" value="1"/>
</dbReference>